<comment type="caution">
    <text evidence="1">The sequence shown here is derived from an EMBL/GenBank/DDBJ whole genome shotgun (WGS) entry which is preliminary data.</text>
</comment>
<reference evidence="1 2" key="1">
    <citation type="journal article" date="2021" name="Nat. Plants">
        <title>The Taxus genome provides insights into paclitaxel biosynthesis.</title>
        <authorList>
            <person name="Xiong X."/>
            <person name="Gou J."/>
            <person name="Liao Q."/>
            <person name="Li Y."/>
            <person name="Zhou Q."/>
            <person name="Bi G."/>
            <person name="Li C."/>
            <person name="Du R."/>
            <person name="Wang X."/>
            <person name="Sun T."/>
            <person name="Guo L."/>
            <person name="Liang H."/>
            <person name="Lu P."/>
            <person name="Wu Y."/>
            <person name="Zhang Z."/>
            <person name="Ro D.K."/>
            <person name="Shang Y."/>
            <person name="Huang S."/>
            <person name="Yan J."/>
        </authorList>
    </citation>
    <scope>NUCLEOTIDE SEQUENCE [LARGE SCALE GENOMIC DNA]</scope>
    <source>
        <strain evidence="1">Ta-2019</strain>
    </source>
</reference>
<evidence type="ECO:0000313" key="2">
    <source>
        <dbReference type="Proteomes" id="UP000824469"/>
    </source>
</evidence>
<name>A0AA38FY92_TAXCH</name>
<gene>
    <name evidence="1" type="ORF">KI387_026448</name>
</gene>
<dbReference type="EMBL" id="JAHRHJ020000006">
    <property type="protein sequence ID" value="KAH9311413.1"/>
    <property type="molecule type" value="Genomic_DNA"/>
</dbReference>
<organism evidence="1 2">
    <name type="scientific">Taxus chinensis</name>
    <name type="common">Chinese yew</name>
    <name type="synonym">Taxus wallichiana var. chinensis</name>
    <dbReference type="NCBI Taxonomy" id="29808"/>
    <lineage>
        <taxon>Eukaryota</taxon>
        <taxon>Viridiplantae</taxon>
        <taxon>Streptophyta</taxon>
        <taxon>Embryophyta</taxon>
        <taxon>Tracheophyta</taxon>
        <taxon>Spermatophyta</taxon>
        <taxon>Pinopsida</taxon>
        <taxon>Pinidae</taxon>
        <taxon>Conifers II</taxon>
        <taxon>Cupressales</taxon>
        <taxon>Taxaceae</taxon>
        <taxon>Taxus</taxon>
    </lineage>
</organism>
<proteinExistence type="predicted"/>
<keyword evidence="2" id="KW-1185">Reference proteome</keyword>
<evidence type="ECO:0000313" key="1">
    <source>
        <dbReference type="EMBL" id="KAH9311413.1"/>
    </source>
</evidence>
<dbReference type="Proteomes" id="UP000824469">
    <property type="component" value="Unassembled WGS sequence"/>
</dbReference>
<dbReference type="AlphaFoldDB" id="A0AA38FY92"/>
<accession>A0AA38FY92</accession>
<sequence length="96" mass="11209">MEEELSLFQAPVFNGTNYVFWKFGMNVYLSSFGYYVWKSINIENTSLSYPMEVIAKNAILIGLVESIHSKVFECESAKDLWDKLEFMYEEHNMSNA</sequence>
<feature type="non-terminal residue" evidence="1">
    <location>
        <position position="96"/>
    </location>
</feature>
<protein>
    <submittedName>
        <fullName evidence="1">Uncharacterized protein</fullName>
    </submittedName>
</protein>
<dbReference type="Pfam" id="PF14223">
    <property type="entry name" value="Retrotran_gag_2"/>
    <property type="match status" value="1"/>
</dbReference>